<dbReference type="InterPro" id="IPR013783">
    <property type="entry name" value="Ig-like_fold"/>
</dbReference>
<name>A0A2V3J469_9FLOR</name>
<keyword evidence="2" id="KW-1185">Reference proteome</keyword>
<gene>
    <name evidence="1" type="ORF">BWQ96_01343</name>
</gene>
<organism evidence="1 2">
    <name type="scientific">Gracilariopsis chorda</name>
    <dbReference type="NCBI Taxonomy" id="448386"/>
    <lineage>
        <taxon>Eukaryota</taxon>
        <taxon>Rhodophyta</taxon>
        <taxon>Florideophyceae</taxon>
        <taxon>Rhodymeniophycidae</taxon>
        <taxon>Gracilariales</taxon>
        <taxon>Gracilariaceae</taxon>
        <taxon>Gracilariopsis</taxon>
    </lineage>
</organism>
<dbReference type="EMBL" id="NBIV01000011">
    <property type="protein sequence ID" value="PXF48787.1"/>
    <property type="molecule type" value="Genomic_DNA"/>
</dbReference>
<evidence type="ECO:0000313" key="2">
    <source>
        <dbReference type="Proteomes" id="UP000247409"/>
    </source>
</evidence>
<protein>
    <recommendedName>
        <fullName evidence="3">Carbohydrate binding module family 25 domain-containing protein</fullName>
    </recommendedName>
</protein>
<dbReference type="AlphaFoldDB" id="A0A2V3J469"/>
<evidence type="ECO:0008006" key="3">
    <source>
        <dbReference type="Google" id="ProtNLM"/>
    </source>
</evidence>
<sequence>MITAHDHPNTAFRGNKDYDSWVEVFHSRSSWRMSQISFKKDSESWVPFNRFKLIDASDVRPGFRVFRIRATRLEFKFANGKRTDIEDNSGKNYVIESPGRYVVVTGSGCRRVSDAQIADCLRPMRPHDKYVELLFEANPTWRNCFATFCMEGEHDLDWHKQPMELRSEPGVWFLRIEAKHGVKCAFTDGGSEWDSNSNLNYQIKLPGKYLIGKRHIVYLGVSDLDIHLDKSWNTDALKP</sequence>
<dbReference type="Proteomes" id="UP000247409">
    <property type="component" value="Unassembled WGS sequence"/>
</dbReference>
<dbReference type="Gene3D" id="2.60.40.10">
    <property type="entry name" value="Immunoglobulins"/>
    <property type="match status" value="2"/>
</dbReference>
<dbReference type="OrthoDB" id="5289at2759"/>
<reference evidence="1 2" key="1">
    <citation type="journal article" date="2018" name="Mol. Biol. Evol.">
        <title>Analysis of the draft genome of the red seaweed Gracilariopsis chorda provides insights into genome size evolution in Rhodophyta.</title>
        <authorList>
            <person name="Lee J."/>
            <person name="Yang E.C."/>
            <person name="Graf L."/>
            <person name="Yang J.H."/>
            <person name="Qiu H."/>
            <person name="Zel Zion U."/>
            <person name="Chan C.X."/>
            <person name="Stephens T.G."/>
            <person name="Weber A.P.M."/>
            <person name="Boo G.H."/>
            <person name="Boo S.M."/>
            <person name="Kim K.M."/>
            <person name="Shin Y."/>
            <person name="Jung M."/>
            <person name="Lee S.J."/>
            <person name="Yim H.S."/>
            <person name="Lee J.H."/>
            <person name="Bhattacharya D."/>
            <person name="Yoon H.S."/>
        </authorList>
    </citation>
    <scope>NUCLEOTIDE SEQUENCE [LARGE SCALE GENOMIC DNA]</scope>
    <source>
        <strain evidence="1 2">SKKU-2015</strain>
        <tissue evidence="1">Whole body</tissue>
    </source>
</reference>
<accession>A0A2V3J469</accession>
<evidence type="ECO:0000313" key="1">
    <source>
        <dbReference type="EMBL" id="PXF48787.1"/>
    </source>
</evidence>
<proteinExistence type="predicted"/>
<comment type="caution">
    <text evidence="1">The sequence shown here is derived from an EMBL/GenBank/DDBJ whole genome shotgun (WGS) entry which is preliminary data.</text>
</comment>